<proteinExistence type="predicted"/>
<evidence type="ECO:0000256" key="1">
    <source>
        <dbReference type="ARBA" id="ARBA00023015"/>
    </source>
</evidence>
<dbReference type="EMBL" id="BPEY01000016">
    <property type="protein sequence ID" value="GIU43561.1"/>
    <property type="molecule type" value="Genomic_DNA"/>
</dbReference>
<dbReference type="PANTHER" id="PTHR44688">
    <property type="entry name" value="DNA-BINDING TRANSCRIPTIONAL ACTIVATOR DEVR_DOSR"/>
    <property type="match status" value="1"/>
</dbReference>
<dbReference type="CDD" id="cd17537">
    <property type="entry name" value="REC_FixJ"/>
    <property type="match status" value="1"/>
</dbReference>
<evidence type="ECO:0000313" key="7">
    <source>
        <dbReference type="EMBL" id="GIU43561.1"/>
    </source>
</evidence>
<evidence type="ECO:0000256" key="3">
    <source>
        <dbReference type="ARBA" id="ARBA00023163"/>
    </source>
</evidence>
<dbReference type="InterPro" id="IPR001789">
    <property type="entry name" value="Sig_transdc_resp-reg_receiver"/>
</dbReference>
<gene>
    <name evidence="7" type="primary">ttrR</name>
    <name evidence="7" type="ORF">TUM4438_12730</name>
</gene>
<keyword evidence="2 7" id="KW-0238">DNA-binding</keyword>
<dbReference type="PANTHER" id="PTHR44688:SF16">
    <property type="entry name" value="DNA-BINDING TRANSCRIPTIONAL ACTIVATOR DEVR_DOSR"/>
    <property type="match status" value="1"/>
</dbReference>
<sequence>MEQKIEGPVYLVDDDEAIIDSISFLMDGYGYKLNCFNSGDKFLAEVDLSQAGCVILDARMPGLTGPQVQQLLTDAKSPLSVIFLTGHGDVPMAVDAFKNGAFDFFQKPVQGNVLSQSIAKGLEYSVRQHWKLTHQALINTLSERETQIFELVIAGNTNKQMANDLCVAIRTIEVHRAKLMSKLGVSNLAELVKLAPLLSQQNPN</sequence>
<dbReference type="PROSITE" id="PS50043">
    <property type="entry name" value="HTH_LUXR_2"/>
    <property type="match status" value="1"/>
</dbReference>
<keyword evidence="3" id="KW-0804">Transcription</keyword>
<evidence type="ECO:0000313" key="8">
    <source>
        <dbReference type="Proteomes" id="UP000887104"/>
    </source>
</evidence>
<dbReference type="SMART" id="SM00448">
    <property type="entry name" value="REC"/>
    <property type="match status" value="1"/>
</dbReference>
<evidence type="ECO:0000259" key="5">
    <source>
        <dbReference type="PROSITE" id="PS50043"/>
    </source>
</evidence>
<dbReference type="InterPro" id="IPR016032">
    <property type="entry name" value="Sig_transdc_resp-reg_C-effctor"/>
</dbReference>
<dbReference type="CDD" id="cd06170">
    <property type="entry name" value="LuxR_C_like"/>
    <property type="match status" value="1"/>
</dbReference>
<dbReference type="RefSeq" id="WP_220780342.1">
    <property type="nucleotide sequence ID" value="NZ_BPEY01000016.1"/>
</dbReference>
<protein>
    <submittedName>
        <fullName evidence="7">DNA-binding response regulator</fullName>
    </submittedName>
</protein>
<dbReference type="Pfam" id="PF00072">
    <property type="entry name" value="Response_reg"/>
    <property type="match status" value="1"/>
</dbReference>
<dbReference type="Pfam" id="PF00196">
    <property type="entry name" value="GerE"/>
    <property type="match status" value="1"/>
</dbReference>
<dbReference type="PROSITE" id="PS50110">
    <property type="entry name" value="RESPONSE_REGULATORY"/>
    <property type="match status" value="1"/>
</dbReference>
<keyword evidence="4" id="KW-0597">Phosphoprotein</keyword>
<feature type="domain" description="Response regulatory" evidence="6">
    <location>
        <begin position="8"/>
        <end position="122"/>
    </location>
</feature>
<dbReference type="InterPro" id="IPR000792">
    <property type="entry name" value="Tscrpt_reg_LuxR_C"/>
</dbReference>
<dbReference type="PRINTS" id="PR00038">
    <property type="entry name" value="HTHLUXR"/>
</dbReference>
<name>A0ABQ4P7X5_9GAMM</name>
<reference evidence="7" key="1">
    <citation type="submission" date="2021-05" db="EMBL/GenBank/DDBJ databases">
        <title>Molecular characterization for Shewanella algae harboring chromosomal blaOXA-55-like strains isolated from clinical and environment sample.</title>
        <authorList>
            <person name="Ohama Y."/>
            <person name="Aoki K."/>
            <person name="Harada S."/>
            <person name="Moriya K."/>
            <person name="Ishii Y."/>
            <person name="Tateda K."/>
        </authorList>
    </citation>
    <scope>NUCLEOTIDE SEQUENCE</scope>
    <source>
        <strain evidence="7">JCM 11563</strain>
    </source>
</reference>
<evidence type="ECO:0000256" key="4">
    <source>
        <dbReference type="PROSITE-ProRule" id="PRU00169"/>
    </source>
</evidence>
<feature type="domain" description="HTH luxR-type" evidence="5">
    <location>
        <begin position="134"/>
        <end position="199"/>
    </location>
</feature>
<evidence type="ECO:0000256" key="2">
    <source>
        <dbReference type="ARBA" id="ARBA00023125"/>
    </source>
</evidence>
<evidence type="ECO:0000259" key="6">
    <source>
        <dbReference type="PROSITE" id="PS50110"/>
    </source>
</evidence>
<dbReference type="Gene3D" id="1.10.10.10">
    <property type="entry name" value="Winged helix-like DNA-binding domain superfamily/Winged helix DNA-binding domain"/>
    <property type="match status" value="1"/>
</dbReference>
<keyword evidence="8" id="KW-1185">Reference proteome</keyword>
<dbReference type="Gene3D" id="3.40.50.2300">
    <property type="match status" value="1"/>
</dbReference>
<comment type="caution">
    <text evidence="7">The sequence shown here is derived from an EMBL/GenBank/DDBJ whole genome shotgun (WGS) entry which is preliminary data.</text>
</comment>
<dbReference type="InterPro" id="IPR036388">
    <property type="entry name" value="WH-like_DNA-bd_sf"/>
</dbReference>
<dbReference type="SUPFAM" id="SSF52172">
    <property type="entry name" value="CheY-like"/>
    <property type="match status" value="1"/>
</dbReference>
<dbReference type="InterPro" id="IPR011006">
    <property type="entry name" value="CheY-like_superfamily"/>
</dbReference>
<keyword evidence="1" id="KW-0805">Transcription regulation</keyword>
<accession>A0ABQ4P7X5</accession>
<organism evidence="7 8">
    <name type="scientific">Shewanella sairae</name>
    <dbReference type="NCBI Taxonomy" id="190310"/>
    <lineage>
        <taxon>Bacteria</taxon>
        <taxon>Pseudomonadati</taxon>
        <taxon>Pseudomonadota</taxon>
        <taxon>Gammaproteobacteria</taxon>
        <taxon>Alteromonadales</taxon>
        <taxon>Shewanellaceae</taxon>
        <taxon>Shewanella</taxon>
    </lineage>
</organism>
<dbReference type="SUPFAM" id="SSF46894">
    <property type="entry name" value="C-terminal effector domain of the bipartite response regulators"/>
    <property type="match status" value="1"/>
</dbReference>
<dbReference type="SMART" id="SM00421">
    <property type="entry name" value="HTH_LUXR"/>
    <property type="match status" value="1"/>
</dbReference>
<dbReference type="GO" id="GO:0003677">
    <property type="term" value="F:DNA binding"/>
    <property type="evidence" value="ECO:0007669"/>
    <property type="project" value="UniProtKB-KW"/>
</dbReference>
<dbReference type="Proteomes" id="UP000887104">
    <property type="component" value="Unassembled WGS sequence"/>
</dbReference>
<feature type="modified residue" description="4-aspartylphosphate" evidence="4">
    <location>
        <position position="57"/>
    </location>
</feature>